<dbReference type="HOGENOM" id="CLU_3264058_0_0_3"/>
<dbReference type="STRING" id="329726.AM1_1632"/>
<keyword evidence="2" id="KW-1185">Reference proteome</keyword>
<dbReference type="Proteomes" id="UP000000268">
    <property type="component" value="Chromosome"/>
</dbReference>
<organism evidence="1 2">
    <name type="scientific">Acaryochloris marina (strain MBIC 11017)</name>
    <dbReference type="NCBI Taxonomy" id="329726"/>
    <lineage>
        <taxon>Bacteria</taxon>
        <taxon>Bacillati</taxon>
        <taxon>Cyanobacteriota</taxon>
        <taxon>Cyanophyceae</taxon>
        <taxon>Acaryochloridales</taxon>
        <taxon>Acaryochloridaceae</taxon>
        <taxon>Acaryochloris</taxon>
    </lineage>
</organism>
<reference evidence="1 2" key="1">
    <citation type="journal article" date="2008" name="Proc. Natl. Acad. Sci. U.S.A.">
        <title>Niche adaptation and genome expansion in the chlorophyll d-producing cyanobacterium Acaryochloris marina.</title>
        <authorList>
            <person name="Swingley W.D."/>
            <person name="Chen M."/>
            <person name="Cheung P.C."/>
            <person name="Conrad A.L."/>
            <person name="Dejesa L.C."/>
            <person name="Hao J."/>
            <person name="Honchak B.M."/>
            <person name="Karbach L.E."/>
            <person name="Kurdoglu A."/>
            <person name="Lahiri S."/>
            <person name="Mastrian S.D."/>
            <person name="Miyashita H."/>
            <person name="Page L."/>
            <person name="Ramakrishna P."/>
            <person name="Satoh S."/>
            <person name="Sattley W.M."/>
            <person name="Shimada Y."/>
            <person name="Taylor H.L."/>
            <person name="Tomo T."/>
            <person name="Tsuchiya T."/>
            <person name="Wang Z.T."/>
            <person name="Raymond J."/>
            <person name="Mimuro M."/>
            <person name="Blankenship R.E."/>
            <person name="Touchman J.W."/>
        </authorList>
    </citation>
    <scope>NUCLEOTIDE SEQUENCE [LARGE SCALE GENOMIC DNA]</scope>
    <source>
        <strain evidence="2">MBIC 11017</strain>
    </source>
</reference>
<evidence type="ECO:0000313" key="1">
    <source>
        <dbReference type="EMBL" id="ABW26655.1"/>
    </source>
</evidence>
<name>B0CA68_ACAM1</name>
<protein>
    <submittedName>
        <fullName evidence="1">Uncharacterized protein</fullName>
    </submittedName>
</protein>
<dbReference type="EMBL" id="CP000828">
    <property type="protein sequence ID" value="ABW26655.1"/>
    <property type="molecule type" value="Genomic_DNA"/>
</dbReference>
<evidence type="ECO:0000313" key="2">
    <source>
        <dbReference type="Proteomes" id="UP000000268"/>
    </source>
</evidence>
<gene>
    <name evidence="1" type="ordered locus">AM1_1632</name>
</gene>
<proteinExistence type="predicted"/>
<dbReference type="KEGG" id="amr:AM1_1632"/>
<dbReference type="AlphaFoldDB" id="B0CA68"/>
<sequence>MADLYRDVPDLSNDIETRRLVANSIWAACDWNDDLSGGRGA</sequence>
<accession>B0CA68</accession>